<feature type="compositionally biased region" description="Basic residues" evidence="1">
    <location>
        <begin position="1"/>
        <end position="12"/>
    </location>
</feature>
<evidence type="ECO:0000313" key="3">
    <source>
        <dbReference type="EMBL" id="VFJ46160.1"/>
    </source>
</evidence>
<protein>
    <submittedName>
        <fullName evidence="3">Uncharacterized protein</fullName>
    </submittedName>
</protein>
<sequence length="104" mass="12076">MSTEKHGKRRKILQPQITEEDKERKEEEVFSNSNPLSFSVLLSVDFLFFLYAFHAAISIRYWFAIDIAIRYRYRSYPACSIASSDSDSDSDSERTTTPVAARLR</sequence>
<gene>
    <name evidence="3" type="ORF">BECKFM1743A_GA0114220_100334</name>
</gene>
<feature type="transmembrane region" description="Helical" evidence="2">
    <location>
        <begin position="40"/>
        <end position="63"/>
    </location>
</feature>
<name>A0A450S3E1_9GAMM</name>
<accession>A0A450S3E1</accession>
<keyword evidence="2" id="KW-1133">Transmembrane helix</keyword>
<feature type="region of interest" description="Disordered" evidence="1">
    <location>
        <begin position="1"/>
        <end position="26"/>
    </location>
</feature>
<dbReference type="AlphaFoldDB" id="A0A450S3E1"/>
<proteinExistence type="predicted"/>
<keyword evidence="2" id="KW-0472">Membrane</keyword>
<feature type="region of interest" description="Disordered" evidence="1">
    <location>
        <begin position="81"/>
        <end position="104"/>
    </location>
</feature>
<evidence type="ECO:0000256" key="2">
    <source>
        <dbReference type="SAM" id="Phobius"/>
    </source>
</evidence>
<keyword evidence="2" id="KW-0812">Transmembrane</keyword>
<organism evidence="3">
    <name type="scientific">Candidatus Kentrum sp. FM</name>
    <dbReference type="NCBI Taxonomy" id="2126340"/>
    <lineage>
        <taxon>Bacteria</taxon>
        <taxon>Pseudomonadati</taxon>
        <taxon>Pseudomonadota</taxon>
        <taxon>Gammaproteobacteria</taxon>
        <taxon>Candidatus Kentrum</taxon>
    </lineage>
</organism>
<dbReference type="EMBL" id="CAADEZ010000033">
    <property type="protein sequence ID" value="VFJ46160.1"/>
    <property type="molecule type" value="Genomic_DNA"/>
</dbReference>
<reference evidence="3" key="1">
    <citation type="submission" date="2019-02" db="EMBL/GenBank/DDBJ databases">
        <authorList>
            <person name="Gruber-Vodicka R. H."/>
            <person name="Seah K. B. B."/>
        </authorList>
    </citation>
    <scope>NUCLEOTIDE SEQUENCE</scope>
    <source>
        <strain evidence="3">BECK_BZ163</strain>
    </source>
</reference>
<evidence type="ECO:0000256" key="1">
    <source>
        <dbReference type="SAM" id="MobiDB-lite"/>
    </source>
</evidence>